<proteinExistence type="predicted"/>
<dbReference type="EMBL" id="GBXM01046001">
    <property type="protein sequence ID" value="JAH62576.1"/>
    <property type="molecule type" value="Transcribed_RNA"/>
</dbReference>
<reference evidence="1" key="2">
    <citation type="journal article" date="2015" name="Fish Shellfish Immunol.">
        <title>Early steps in the European eel (Anguilla anguilla)-Vibrio vulnificus interaction in the gills: Role of the RtxA13 toxin.</title>
        <authorList>
            <person name="Callol A."/>
            <person name="Pajuelo D."/>
            <person name="Ebbesson L."/>
            <person name="Teles M."/>
            <person name="MacKenzie S."/>
            <person name="Amaro C."/>
        </authorList>
    </citation>
    <scope>NUCLEOTIDE SEQUENCE</scope>
</reference>
<evidence type="ECO:0000313" key="1">
    <source>
        <dbReference type="EMBL" id="JAH62576.1"/>
    </source>
</evidence>
<reference evidence="1" key="1">
    <citation type="submission" date="2014-11" db="EMBL/GenBank/DDBJ databases">
        <authorList>
            <person name="Amaro Gonzalez C."/>
        </authorList>
    </citation>
    <scope>NUCLEOTIDE SEQUENCE</scope>
</reference>
<accession>A0A0E9U9R5</accession>
<name>A0A0E9U9R5_ANGAN</name>
<protein>
    <submittedName>
        <fullName evidence="1">Uncharacterized protein</fullName>
    </submittedName>
</protein>
<organism evidence="1">
    <name type="scientific">Anguilla anguilla</name>
    <name type="common">European freshwater eel</name>
    <name type="synonym">Muraena anguilla</name>
    <dbReference type="NCBI Taxonomy" id="7936"/>
    <lineage>
        <taxon>Eukaryota</taxon>
        <taxon>Metazoa</taxon>
        <taxon>Chordata</taxon>
        <taxon>Craniata</taxon>
        <taxon>Vertebrata</taxon>
        <taxon>Euteleostomi</taxon>
        <taxon>Actinopterygii</taxon>
        <taxon>Neopterygii</taxon>
        <taxon>Teleostei</taxon>
        <taxon>Anguilliformes</taxon>
        <taxon>Anguillidae</taxon>
        <taxon>Anguilla</taxon>
    </lineage>
</organism>
<sequence length="26" mass="3143">MRTHATVPHIFRTLVYYKDFARQGFS</sequence>
<dbReference type="AlphaFoldDB" id="A0A0E9U9R5"/>